<dbReference type="Proteomes" id="UP000033632">
    <property type="component" value="Unassembled WGS sequence"/>
</dbReference>
<dbReference type="InterPro" id="IPR010985">
    <property type="entry name" value="Ribbon_hlx_hlx"/>
</dbReference>
<gene>
    <name evidence="2" type="ORF">VE25_00475</name>
</gene>
<dbReference type="STRING" id="443610.VE25_00475"/>
<dbReference type="InterPro" id="IPR013321">
    <property type="entry name" value="Arc_rbn_hlx_hlx"/>
</dbReference>
<accession>A0A0F5FY40</accession>
<name>A0A0F5FY40_9HYPH</name>
<dbReference type="RefSeq" id="WP_046106615.1">
    <property type="nucleotide sequence ID" value="NZ_JZEX01000011.1"/>
</dbReference>
<keyword evidence="3" id="KW-1185">Reference proteome</keyword>
<dbReference type="EMBL" id="JZEX01000011">
    <property type="protein sequence ID" value="KKB13743.1"/>
    <property type="molecule type" value="Genomic_DNA"/>
</dbReference>
<comment type="caution">
    <text evidence="2">The sequence shown here is derived from an EMBL/GenBank/DDBJ whole genome shotgun (WGS) entry which is preliminary data.</text>
</comment>
<evidence type="ECO:0000313" key="2">
    <source>
        <dbReference type="EMBL" id="KKB13743.1"/>
    </source>
</evidence>
<sequence>MRTLIDLKEPQLRKLDRLAERTKQSRAAVIRQAIDDYLEKSAGEAPDAFGLWGRGTVDGLDYQKKVREEW</sequence>
<dbReference type="PATRIC" id="fig|443610.3.peg.701"/>
<feature type="domain" description="Ribbon-helix-helix protein CopG" evidence="1">
    <location>
        <begin position="2"/>
        <end position="40"/>
    </location>
</feature>
<evidence type="ECO:0000313" key="3">
    <source>
        <dbReference type="Proteomes" id="UP000033632"/>
    </source>
</evidence>
<organism evidence="2 3">
    <name type="scientific">Devosia geojensis</name>
    <dbReference type="NCBI Taxonomy" id="443610"/>
    <lineage>
        <taxon>Bacteria</taxon>
        <taxon>Pseudomonadati</taxon>
        <taxon>Pseudomonadota</taxon>
        <taxon>Alphaproteobacteria</taxon>
        <taxon>Hyphomicrobiales</taxon>
        <taxon>Devosiaceae</taxon>
        <taxon>Devosia</taxon>
    </lineage>
</organism>
<evidence type="ECO:0000259" key="1">
    <source>
        <dbReference type="Pfam" id="PF01402"/>
    </source>
</evidence>
<dbReference type="OrthoDB" id="9806368at2"/>
<protein>
    <submittedName>
        <fullName evidence="2">CopG family transcriptional regulator</fullName>
    </submittedName>
</protein>
<dbReference type="AlphaFoldDB" id="A0A0F5FY40"/>
<dbReference type="GO" id="GO:0006355">
    <property type="term" value="P:regulation of DNA-templated transcription"/>
    <property type="evidence" value="ECO:0007669"/>
    <property type="project" value="InterPro"/>
</dbReference>
<dbReference type="SUPFAM" id="SSF47598">
    <property type="entry name" value="Ribbon-helix-helix"/>
    <property type="match status" value="1"/>
</dbReference>
<dbReference type="Pfam" id="PF01402">
    <property type="entry name" value="RHH_1"/>
    <property type="match status" value="1"/>
</dbReference>
<proteinExistence type="predicted"/>
<dbReference type="Gene3D" id="1.10.1220.10">
    <property type="entry name" value="Met repressor-like"/>
    <property type="match status" value="1"/>
</dbReference>
<reference evidence="2 3" key="1">
    <citation type="submission" date="2015-03" db="EMBL/GenBank/DDBJ databases">
        <authorList>
            <person name="Hassan Y.I."/>
            <person name="Lepp D."/>
            <person name="Li X.-Z."/>
            <person name="Zhou T."/>
        </authorList>
    </citation>
    <scope>NUCLEOTIDE SEQUENCE [LARGE SCALE GENOMIC DNA]</scope>
    <source>
        <strain evidence="2 3">BD-c194</strain>
    </source>
</reference>
<dbReference type="InterPro" id="IPR002145">
    <property type="entry name" value="CopG"/>
</dbReference>